<dbReference type="SUPFAM" id="SSF81321">
    <property type="entry name" value="Family A G protein-coupled receptor-like"/>
    <property type="match status" value="1"/>
</dbReference>
<reference evidence="10" key="1">
    <citation type="submission" date="2019-08" db="EMBL/GenBank/DDBJ databases">
        <title>The improved chromosome-level genome for the pearl oyster Pinctada fucata martensii using PacBio sequencing and Hi-C.</title>
        <authorList>
            <person name="Zheng Z."/>
        </authorList>
    </citation>
    <scope>NUCLEOTIDE SEQUENCE</scope>
    <source>
        <strain evidence="10">ZZ-2019</strain>
        <tissue evidence="10">Adductor muscle</tissue>
    </source>
</reference>
<evidence type="ECO:0000256" key="2">
    <source>
        <dbReference type="ARBA" id="ARBA00022692"/>
    </source>
</evidence>
<dbReference type="InterPro" id="IPR000276">
    <property type="entry name" value="GPCR_Rhodpsn"/>
</dbReference>
<dbReference type="PANTHER" id="PTHR24243">
    <property type="entry name" value="G-PROTEIN COUPLED RECEPTOR"/>
    <property type="match status" value="1"/>
</dbReference>
<feature type="transmembrane region" description="Helical" evidence="8">
    <location>
        <begin position="182"/>
        <end position="203"/>
    </location>
</feature>
<dbReference type="GO" id="GO:0016020">
    <property type="term" value="C:membrane"/>
    <property type="evidence" value="ECO:0007669"/>
    <property type="project" value="UniProtKB-SubCell"/>
</dbReference>
<keyword evidence="7" id="KW-0807">Transducer</keyword>
<name>A0AA89C503_PINIB</name>
<sequence>MSDEPQCNCEENATDPYLVGAGETKLTIPVYLELDTLEKRLLVYIILFLGGSGNILTILKICFDSKLHKSTFLAIMLLAVADLCTLIHYFVQVLLVVSNEEIRQFSGKLFMTLYYIVTHSSAAHLVGFLLVRYYTAADPLKVLHLRMSVLFKASLLIWILSGMFGGFYYIFRFELIHLLCEFAVVMTFRVYLLIVPVCIILILHAKKVRVLRRSVSLRTRRRMTSSRMSVMTGLIVCIYLSSAILYPVCFVFASKQICVGYVYCKVILMVARVMWLINSAINPVLYFLFSPPIYRFIKKTLRKMPCCCI</sequence>
<dbReference type="PROSITE" id="PS50262">
    <property type="entry name" value="G_PROTEIN_RECEP_F1_2"/>
    <property type="match status" value="1"/>
</dbReference>
<dbReference type="CDD" id="cd00637">
    <property type="entry name" value="7tm_classA_rhodopsin-like"/>
    <property type="match status" value="1"/>
</dbReference>
<dbReference type="GO" id="GO:0004930">
    <property type="term" value="F:G protein-coupled receptor activity"/>
    <property type="evidence" value="ECO:0007669"/>
    <property type="project" value="UniProtKB-KW"/>
</dbReference>
<proteinExistence type="predicted"/>
<keyword evidence="4" id="KW-0297">G-protein coupled receptor</keyword>
<keyword evidence="6" id="KW-0675">Receptor</keyword>
<dbReference type="PANTHER" id="PTHR24243:SF208">
    <property type="entry name" value="PYROKININ-1 RECEPTOR"/>
    <property type="match status" value="1"/>
</dbReference>
<keyword evidence="2 8" id="KW-0812">Transmembrane</keyword>
<feature type="transmembrane region" description="Helical" evidence="8">
    <location>
        <begin position="273"/>
        <end position="294"/>
    </location>
</feature>
<dbReference type="Proteomes" id="UP001186944">
    <property type="component" value="Unassembled WGS sequence"/>
</dbReference>
<feature type="transmembrane region" description="Helical" evidence="8">
    <location>
        <begin position="41"/>
        <end position="59"/>
    </location>
</feature>
<evidence type="ECO:0000256" key="3">
    <source>
        <dbReference type="ARBA" id="ARBA00022989"/>
    </source>
</evidence>
<protein>
    <recommendedName>
        <fullName evidence="9">G-protein coupled receptors family 1 profile domain-containing protein</fullName>
    </recommendedName>
</protein>
<feature type="domain" description="G-protein coupled receptors family 1 profile" evidence="9">
    <location>
        <begin position="53"/>
        <end position="286"/>
    </location>
</feature>
<dbReference type="Gene3D" id="1.20.1070.10">
    <property type="entry name" value="Rhodopsin 7-helix transmembrane proteins"/>
    <property type="match status" value="1"/>
</dbReference>
<feature type="transmembrane region" description="Helical" evidence="8">
    <location>
        <begin position="111"/>
        <end position="135"/>
    </location>
</feature>
<dbReference type="PRINTS" id="PR00237">
    <property type="entry name" value="GPCRRHODOPSN"/>
</dbReference>
<evidence type="ECO:0000256" key="7">
    <source>
        <dbReference type="ARBA" id="ARBA00023224"/>
    </source>
</evidence>
<dbReference type="InterPro" id="IPR017452">
    <property type="entry name" value="GPCR_Rhodpsn_7TM"/>
</dbReference>
<feature type="transmembrane region" description="Helical" evidence="8">
    <location>
        <begin position="147"/>
        <end position="170"/>
    </location>
</feature>
<evidence type="ECO:0000313" key="10">
    <source>
        <dbReference type="EMBL" id="KAK3109119.1"/>
    </source>
</evidence>
<keyword evidence="5 8" id="KW-0472">Membrane</keyword>
<comment type="subcellular location">
    <subcellularLocation>
        <location evidence="1">Membrane</location>
        <topology evidence="1">Multi-pass membrane protein</topology>
    </subcellularLocation>
</comment>
<evidence type="ECO:0000256" key="8">
    <source>
        <dbReference type="SAM" id="Phobius"/>
    </source>
</evidence>
<evidence type="ECO:0000256" key="4">
    <source>
        <dbReference type="ARBA" id="ARBA00023040"/>
    </source>
</evidence>
<evidence type="ECO:0000313" key="11">
    <source>
        <dbReference type="Proteomes" id="UP001186944"/>
    </source>
</evidence>
<evidence type="ECO:0000256" key="5">
    <source>
        <dbReference type="ARBA" id="ARBA00023136"/>
    </source>
</evidence>
<gene>
    <name evidence="10" type="ORF">FSP39_023401</name>
</gene>
<dbReference type="Pfam" id="PF00001">
    <property type="entry name" value="7tm_1"/>
    <property type="match status" value="1"/>
</dbReference>
<feature type="transmembrane region" description="Helical" evidence="8">
    <location>
        <begin position="230"/>
        <end position="253"/>
    </location>
</feature>
<evidence type="ECO:0000256" key="1">
    <source>
        <dbReference type="ARBA" id="ARBA00004141"/>
    </source>
</evidence>
<accession>A0AA89C503</accession>
<dbReference type="AlphaFoldDB" id="A0AA89C503"/>
<feature type="transmembrane region" description="Helical" evidence="8">
    <location>
        <begin position="71"/>
        <end position="91"/>
    </location>
</feature>
<organism evidence="10 11">
    <name type="scientific">Pinctada imbricata</name>
    <name type="common">Atlantic pearl-oyster</name>
    <name type="synonym">Pinctada martensii</name>
    <dbReference type="NCBI Taxonomy" id="66713"/>
    <lineage>
        <taxon>Eukaryota</taxon>
        <taxon>Metazoa</taxon>
        <taxon>Spiralia</taxon>
        <taxon>Lophotrochozoa</taxon>
        <taxon>Mollusca</taxon>
        <taxon>Bivalvia</taxon>
        <taxon>Autobranchia</taxon>
        <taxon>Pteriomorphia</taxon>
        <taxon>Pterioida</taxon>
        <taxon>Pterioidea</taxon>
        <taxon>Pteriidae</taxon>
        <taxon>Pinctada</taxon>
    </lineage>
</organism>
<evidence type="ECO:0000256" key="6">
    <source>
        <dbReference type="ARBA" id="ARBA00023170"/>
    </source>
</evidence>
<evidence type="ECO:0000259" key="9">
    <source>
        <dbReference type="PROSITE" id="PS50262"/>
    </source>
</evidence>
<comment type="caution">
    <text evidence="10">The sequence shown here is derived from an EMBL/GenBank/DDBJ whole genome shotgun (WGS) entry which is preliminary data.</text>
</comment>
<dbReference type="EMBL" id="VSWD01000001">
    <property type="protein sequence ID" value="KAK3109119.1"/>
    <property type="molecule type" value="Genomic_DNA"/>
</dbReference>
<keyword evidence="3 8" id="KW-1133">Transmembrane helix</keyword>
<keyword evidence="11" id="KW-1185">Reference proteome</keyword>